<keyword evidence="3 5" id="KW-1133">Transmembrane helix</keyword>
<feature type="transmembrane region" description="Helical" evidence="5">
    <location>
        <begin position="45"/>
        <end position="69"/>
    </location>
</feature>
<keyword evidence="8" id="KW-1185">Reference proteome</keyword>
<feature type="transmembrane region" description="Helical" evidence="5">
    <location>
        <begin position="7"/>
        <end position="25"/>
    </location>
</feature>
<name>A0A9X2I3N8_9GAMM</name>
<reference evidence="7" key="1">
    <citation type="submission" date="2022-05" db="EMBL/GenBank/DDBJ databases">
        <authorList>
            <person name="Sun H.-N."/>
        </authorList>
    </citation>
    <scope>NUCLEOTIDE SEQUENCE</scope>
    <source>
        <strain evidence="7">HB14</strain>
    </source>
</reference>
<dbReference type="Pfam" id="PF06305">
    <property type="entry name" value="LapA_dom"/>
    <property type="match status" value="1"/>
</dbReference>
<evidence type="ECO:0000256" key="2">
    <source>
        <dbReference type="ARBA" id="ARBA00022692"/>
    </source>
</evidence>
<evidence type="ECO:0000256" key="1">
    <source>
        <dbReference type="ARBA" id="ARBA00022475"/>
    </source>
</evidence>
<dbReference type="EMBL" id="JAMFTH010000001">
    <property type="protein sequence ID" value="MCP8898367.1"/>
    <property type="molecule type" value="Genomic_DNA"/>
</dbReference>
<dbReference type="AlphaFoldDB" id="A0A9X2I3N8"/>
<evidence type="ECO:0000313" key="8">
    <source>
        <dbReference type="Proteomes" id="UP001139319"/>
    </source>
</evidence>
<gene>
    <name evidence="7" type="ORF">M6D89_03525</name>
</gene>
<keyword evidence="1" id="KW-1003">Cell membrane</keyword>
<dbReference type="RefSeq" id="WP_253966647.1">
    <property type="nucleotide sequence ID" value="NZ_JAMFTH010000001.1"/>
</dbReference>
<organism evidence="7 8">
    <name type="scientific">Gilvimarinus xylanilyticus</name>
    <dbReference type="NCBI Taxonomy" id="2944139"/>
    <lineage>
        <taxon>Bacteria</taxon>
        <taxon>Pseudomonadati</taxon>
        <taxon>Pseudomonadota</taxon>
        <taxon>Gammaproteobacteria</taxon>
        <taxon>Cellvibrionales</taxon>
        <taxon>Cellvibrionaceae</taxon>
        <taxon>Gilvimarinus</taxon>
    </lineage>
</organism>
<feature type="domain" description="Lipopolysaccharide assembly protein A" evidence="6">
    <location>
        <begin position="26"/>
        <end position="89"/>
    </location>
</feature>
<accession>A0A9X2I3N8</accession>
<dbReference type="Proteomes" id="UP001139319">
    <property type="component" value="Unassembled WGS sequence"/>
</dbReference>
<comment type="caution">
    <text evidence="7">The sequence shown here is derived from an EMBL/GenBank/DDBJ whole genome shotgun (WGS) entry which is preliminary data.</text>
</comment>
<evidence type="ECO:0000313" key="7">
    <source>
        <dbReference type="EMBL" id="MCP8898367.1"/>
    </source>
</evidence>
<reference evidence="7" key="2">
    <citation type="submission" date="2023-01" db="EMBL/GenBank/DDBJ databases">
        <title>Gilvimarinus xylanilyticus HB14 isolated from Caulerpa lentillifera aquaculture base in Hainan, China.</title>
        <authorList>
            <person name="Zhang Y.-J."/>
        </authorList>
    </citation>
    <scope>NUCLEOTIDE SEQUENCE</scope>
    <source>
        <strain evidence="7">HB14</strain>
    </source>
</reference>
<evidence type="ECO:0000256" key="3">
    <source>
        <dbReference type="ARBA" id="ARBA00022989"/>
    </source>
</evidence>
<keyword evidence="4 5" id="KW-0472">Membrane</keyword>
<evidence type="ECO:0000256" key="4">
    <source>
        <dbReference type="ARBA" id="ARBA00023136"/>
    </source>
</evidence>
<sequence length="99" mass="11175">MKTIGRWIFILLIIIAIFLGYLFSLENDTLVSVTLVGLTLPPMGLGTWLLAFLLLGLILGIIVTGLPVFRQKQKVTALTRKNRRLELEIQQIRSQDLRG</sequence>
<keyword evidence="2 5" id="KW-0812">Transmembrane</keyword>
<proteinExistence type="predicted"/>
<dbReference type="GO" id="GO:0005886">
    <property type="term" value="C:plasma membrane"/>
    <property type="evidence" value="ECO:0007669"/>
    <property type="project" value="InterPro"/>
</dbReference>
<protein>
    <submittedName>
        <fullName evidence="7">Lipopolysaccharide assembly protein LapA domain-containing protein</fullName>
    </submittedName>
</protein>
<evidence type="ECO:0000256" key="5">
    <source>
        <dbReference type="SAM" id="Phobius"/>
    </source>
</evidence>
<dbReference type="InterPro" id="IPR010445">
    <property type="entry name" value="LapA_dom"/>
</dbReference>
<evidence type="ECO:0000259" key="6">
    <source>
        <dbReference type="Pfam" id="PF06305"/>
    </source>
</evidence>